<evidence type="ECO:0000313" key="2">
    <source>
        <dbReference type="Proteomes" id="UP001651158"/>
    </source>
</evidence>
<comment type="caution">
    <text evidence="1">The sequence shown here is derived from an EMBL/GenBank/DDBJ whole genome shotgun (WGS) entry which is preliminary data.</text>
</comment>
<name>A0ABR4QP12_9CEST</name>
<organism evidence="1 2">
    <name type="scientific">Taenia crassiceps</name>
    <dbReference type="NCBI Taxonomy" id="6207"/>
    <lineage>
        <taxon>Eukaryota</taxon>
        <taxon>Metazoa</taxon>
        <taxon>Spiralia</taxon>
        <taxon>Lophotrochozoa</taxon>
        <taxon>Platyhelminthes</taxon>
        <taxon>Cestoda</taxon>
        <taxon>Eucestoda</taxon>
        <taxon>Cyclophyllidea</taxon>
        <taxon>Taeniidae</taxon>
        <taxon>Taenia</taxon>
    </lineage>
</organism>
<keyword evidence="2" id="KW-1185">Reference proteome</keyword>
<dbReference type="EMBL" id="JAKROA010000001">
    <property type="protein sequence ID" value="KAL5111420.1"/>
    <property type="molecule type" value="Genomic_DNA"/>
</dbReference>
<accession>A0ABR4QP12</accession>
<protein>
    <submittedName>
        <fullName evidence="1">Uncharacterized protein</fullName>
    </submittedName>
</protein>
<evidence type="ECO:0000313" key="1">
    <source>
        <dbReference type="EMBL" id="KAL5111420.1"/>
    </source>
</evidence>
<sequence>MVRLKKYHTNEDLSLSLPSMMVIYYQLSFNFDSGDMARYERWRKTSDALLFKKLECVLLIAMKDTPGAGFLRRYAIISGRCRKNVVTSYSVLRATFVHLPEFED</sequence>
<reference evidence="1 2" key="1">
    <citation type="journal article" date="2022" name="Front. Cell. Infect. Microbiol.">
        <title>The Genomes of Two Strains of Taenia crassiceps the Animal Model for the Study of Human Cysticercosis.</title>
        <authorList>
            <person name="Bobes R.J."/>
            <person name="Estrada K."/>
            <person name="Rios-Valencia D.G."/>
            <person name="Calderon-Gallegos A."/>
            <person name="de la Torre P."/>
            <person name="Carrero J.C."/>
            <person name="Sanchez-Flores A."/>
            <person name="Laclette J.P."/>
        </authorList>
    </citation>
    <scope>NUCLEOTIDE SEQUENCE [LARGE SCALE GENOMIC DNA]</scope>
    <source>
        <strain evidence="1">WFUcys</strain>
    </source>
</reference>
<dbReference type="Proteomes" id="UP001651158">
    <property type="component" value="Unassembled WGS sequence"/>
</dbReference>
<gene>
    <name evidence="1" type="ORF">TcWFU_001633</name>
</gene>
<proteinExistence type="predicted"/>